<dbReference type="GO" id="GO:0004521">
    <property type="term" value="F:RNA endonuclease activity"/>
    <property type="evidence" value="ECO:0007669"/>
    <property type="project" value="InterPro"/>
</dbReference>
<evidence type="ECO:0000259" key="15">
    <source>
        <dbReference type="PROSITE" id="PS51392"/>
    </source>
</evidence>
<feature type="domain" description="Protein kinase" evidence="14">
    <location>
        <begin position="564"/>
        <end position="845"/>
    </location>
</feature>
<keyword evidence="9" id="KW-0067">ATP-binding</keyword>
<feature type="signal peptide" evidence="13">
    <location>
        <begin position="1"/>
        <end position="22"/>
    </location>
</feature>
<feature type="region of interest" description="Disordered" evidence="12">
    <location>
        <begin position="495"/>
        <end position="514"/>
    </location>
</feature>
<name>A0AAE0FFZ4_9CHLO</name>
<proteinExistence type="predicted"/>
<evidence type="ECO:0000256" key="9">
    <source>
        <dbReference type="ARBA" id="ARBA00022840"/>
    </source>
</evidence>
<dbReference type="GO" id="GO:0006397">
    <property type="term" value="P:mRNA processing"/>
    <property type="evidence" value="ECO:0007669"/>
    <property type="project" value="InterPro"/>
</dbReference>
<dbReference type="AlphaFoldDB" id="A0AAE0FFZ4"/>
<feature type="compositionally biased region" description="Low complexity" evidence="12">
    <location>
        <begin position="532"/>
        <end position="545"/>
    </location>
</feature>
<dbReference type="PROSITE" id="PS00108">
    <property type="entry name" value="PROTEIN_KINASE_ST"/>
    <property type="match status" value="1"/>
</dbReference>
<dbReference type="PROSITE" id="PS50011">
    <property type="entry name" value="PROTEIN_KINASE_DOM"/>
    <property type="match status" value="1"/>
</dbReference>
<dbReference type="PANTHER" id="PTHR13954">
    <property type="entry name" value="IRE1-RELATED"/>
    <property type="match status" value="1"/>
</dbReference>
<evidence type="ECO:0000256" key="6">
    <source>
        <dbReference type="ARBA" id="ARBA00022729"/>
    </source>
</evidence>
<dbReference type="SMART" id="SM00564">
    <property type="entry name" value="PQQ"/>
    <property type="match status" value="3"/>
</dbReference>
<evidence type="ECO:0000256" key="11">
    <source>
        <dbReference type="ARBA" id="ARBA00023136"/>
    </source>
</evidence>
<dbReference type="InterPro" id="IPR045133">
    <property type="entry name" value="IRE1/2-like"/>
</dbReference>
<dbReference type="InterPro" id="IPR015943">
    <property type="entry name" value="WD40/YVTN_repeat-like_dom_sf"/>
</dbReference>
<dbReference type="SMART" id="SM00220">
    <property type="entry name" value="S_TKc"/>
    <property type="match status" value="1"/>
</dbReference>
<dbReference type="InterPro" id="IPR018391">
    <property type="entry name" value="PQQ_b-propeller_rpt"/>
</dbReference>
<organism evidence="16 17">
    <name type="scientific">Cymbomonas tetramitiformis</name>
    <dbReference type="NCBI Taxonomy" id="36881"/>
    <lineage>
        <taxon>Eukaryota</taxon>
        <taxon>Viridiplantae</taxon>
        <taxon>Chlorophyta</taxon>
        <taxon>Pyramimonadophyceae</taxon>
        <taxon>Pyramimonadales</taxon>
        <taxon>Pyramimonadaceae</taxon>
        <taxon>Cymbomonas</taxon>
    </lineage>
</organism>
<feature type="region of interest" description="Disordered" evidence="12">
    <location>
        <begin position="230"/>
        <end position="263"/>
    </location>
</feature>
<feature type="compositionally biased region" description="Low complexity" evidence="12">
    <location>
        <begin position="499"/>
        <end position="514"/>
    </location>
</feature>
<feature type="chain" id="PRO_5041936943" description="non-specific serine/threonine protein kinase" evidence="13">
    <location>
        <begin position="23"/>
        <end position="1006"/>
    </location>
</feature>
<evidence type="ECO:0000256" key="12">
    <source>
        <dbReference type="SAM" id="MobiDB-lite"/>
    </source>
</evidence>
<feature type="region of interest" description="Disordered" evidence="12">
    <location>
        <begin position="523"/>
        <end position="550"/>
    </location>
</feature>
<dbReference type="Pfam" id="PF06479">
    <property type="entry name" value="Ribonuc_2-5A"/>
    <property type="match status" value="1"/>
</dbReference>
<comment type="caution">
    <text evidence="16">The sequence shown here is derived from an EMBL/GenBank/DDBJ whole genome shotgun (WGS) entry which is preliminary data.</text>
</comment>
<evidence type="ECO:0000256" key="8">
    <source>
        <dbReference type="ARBA" id="ARBA00022777"/>
    </source>
</evidence>
<sequence length="1006" mass="108704">MHCPKHTAIVLLLFIFLRASWSARSPDTQILSHIPIDGASSLAPFKSEERLGNDRSSLHYLSLLDGTLRAVDGRNGEILWSFDSGGPLVSSWSLKPADADAAGTTGHVFADTDGNLYEYQRNKPQPERVSKMPYNAKQLVEFTPSLTPDGVVMYGKRQTTVFALDREGILKREFSFDSMDTQEAMDTLMPGDRNGPTIFVGRTDFVVHARDASTMAELWNVSYSQVAPLGSRQNASPEQSNFIPHSSHKLPPGAQQEWHSHGPEGAGHGLALSDCLVEGVDEHEQLWLQSFTDKGEHQWSMPLDTPARLYTQDSFGDARLTLPCVRGKRSHFAEAVPTKVQPTLIGMLPRGGGMYAHPVGNAERVEQAAQLQRSVPVPRLPGAVTTSKRGPSTALMLVHPSFQPGGAPPWQCADTDLVTGLHTLKDQTVEGGSAAQPRLPTGGQQLLPGPAQIPPAASVTHPILVAAAASMMTALAFAAALWRLRQLQPPQPLSEAEARAAAEASDSEASTVAEVAAEQPMEAAMVGDSSGSTADAARSAPSANAEPPPQQLLANGAVQVGRLQIGPGVLGYGCAGTIVFEGMLDGRQVAVKRLLNAFQHLASKENQALVLSDHHPSVLRCFAMEEDSHFCYLALERCAGTLADLLADQGAPGSLDEAVAGSGDSARRPRLPSSLPEHVRLLADGSQPTETCLRIMHETTLGLVALHELGIAHRDLKPHNLLLTVDLRVKISDMGFSKSLDTGQHSFNTSGGGSTGWQAPEQLVAGRQTRAVDLFSLGCLTFYSASNGLHPFGAHHHRDSNIVKNVADLRPVDHLPELQHLVAALISYDPALRPSAAAAAIHPTWWSPSTRLDFLQEVSDHMELEDRADDARLLEALERGASKALGFPWDARVDGDLLTGKHRKYNPGCLRDLLRLVRNKRHHYRELPADLQARAAPHPATQRAPRSSRRGGRRGMHAAFWPNLSPCPVLRSVAHEVLAFGVCHGFKRNTWRAALSAAPLARQYGY</sequence>
<keyword evidence="17" id="KW-1185">Reference proteome</keyword>
<dbReference type="GO" id="GO:0004674">
    <property type="term" value="F:protein serine/threonine kinase activity"/>
    <property type="evidence" value="ECO:0007669"/>
    <property type="project" value="UniProtKB-KW"/>
</dbReference>
<feature type="region of interest" description="Disordered" evidence="12">
    <location>
        <begin position="933"/>
        <end position="953"/>
    </location>
</feature>
<evidence type="ECO:0000259" key="14">
    <source>
        <dbReference type="PROSITE" id="PS50011"/>
    </source>
</evidence>
<evidence type="ECO:0000256" key="4">
    <source>
        <dbReference type="ARBA" id="ARBA00022679"/>
    </source>
</evidence>
<evidence type="ECO:0000256" key="7">
    <source>
        <dbReference type="ARBA" id="ARBA00022741"/>
    </source>
</evidence>
<feature type="compositionally biased region" description="Polar residues" evidence="12">
    <location>
        <begin position="230"/>
        <end position="244"/>
    </location>
</feature>
<dbReference type="SUPFAM" id="SSF50998">
    <property type="entry name" value="Quinoprotein alcohol dehydrogenase-like"/>
    <property type="match status" value="1"/>
</dbReference>
<gene>
    <name evidence="16" type="ORF">CYMTET_31984</name>
</gene>
<accession>A0AAE0FFZ4</accession>
<dbReference type="PROSITE" id="PS51392">
    <property type="entry name" value="KEN"/>
    <property type="match status" value="1"/>
</dbReference>
<evidence type="ECO:0000256" key="10">
    <source>
        <dbReference type="ARBA" id="ARBA00022989"/>
    </source>
</evidence>
<keyword evidence="7" id="KW-0547">Nucleotide-binding</keyword>
<dbReference type="InterPro" id="IPR011047">
    <property type="entry name" value="Quinoprotein_ADH-like_sf"/>
</dbReference>
<feature type="domain" description="KEN" evidence="15">
    <location>
        <begin position="848"/>
        <end position="992"/>
    </location>
</feature>
<evidence type="ECO:0000256" key="1">
    <source>
        <dbReference type="ARBA" id="ARBA00004479"/>
    </source>
</evidence>
<dbReference type="InterPro" id="IPR010513">
    <property type="entry name" value="KEN_dom"/>
</dbReference>
<dbReference type="SUPFAM" id="SSF56112">
    <property type="entry name" value="Protein kinase-like (PK-like)"/>
    <property type="match status" value="1"/>
</dbReference>
<evidence type="ECO:0000313" key="17">
    <source>
        <dbReference type="Proteomes" id="UP001190700"/>
    </source>
</evidence>
<dbReference type="EC" id="2.7.11.1" evidence="2"/>
<keyword evidence="5" id="KW-0812">Transmembrane</keyword>
<dbReference type="GO" id="GO:0005524">
    <property type="term" value="F:ATP binding"/>
    <property type="evidence" value="ECO:0007669"/>
    <property type="project" value="UniProtKB-KW"/>
</dbReference>
<dbReference type="GO" id="GO:0051082">
    <property type="term" value="F:unfolded protein binding"/>
    <property type="evidence" value="ECO:0007669"/>
    <property type="project" value="TreeGrafter"/>
</dbReference>
<dbReference type="InterPro" id="IPR000719">
    <property type="entry name" value="Prot_kinase_dom"/>
</dbReference>
<evidence type="ECO:0000256" key="3">
    <source>
        <dbReference type="ARBA" id="ARBA00022527"/>
    </source>
</evidence>
<evidence type="ECO:0000313" key="16">
    <source>
        <dbReference type="EMBL" id="KAK3258998.1"/>
    </source>
</evidence>
<dbReference type="GO" id="GO:1990604">
    <property type="term" value="C:IRE1-TRAF2-ASK1 complex"/>
    <property type="evidence" value="ECO:0007669"/>
    <property type="project" value="TreeGrafter"/>
</dbReference>
<dbReference type="EMBL" id="LGRX02019090">
    <property type="protein sequence ID" value="KAK3258998.1"/>
    <property type="molecule type" value="Genomic_DNA"/>
</dbReference>
<evidence type="ECO:0000256" key="2">
    <source>
        <dbReference type="ARBA" id="ARBA00012513"/>
    </source>
</evidence>
<dbReference type="PANTHER" id="PTHR13954:SF6">
    <property type="entry name" value="NON-SPECIFIC SERINE_THREONINE PROTEIN KINASE"/>
    <property type="match status" value="1"/>
</dbReference>
<dbReference type="FunFam" id="3.30.200.20:FF:000077">
    <property type="entry name" value="Putative Serine/threonine-protein kinase/endoribonuclease IRE1"/>
    <property type="match status" value="1"/>
</dbReference>
<dbReference type="Pfam" id="PF00069">
    <property type="entry name" value="Pkinase"/>
    <property type="match status" value="1"/>
</dbReference>
<protein>
    <recommendedName>
        <fullName evidence="2">non-specific serine/threonine protein kinase</fullName>
        <ecNumber evidence="2">2.7.11.1</ecNumber>
    </recommendedName>
</protein>
<keyword evidence="6 13" id="KW-0732">Signal</keyword>
<keyword evidence="10" id="KW-1133">Transmembrane helix</keyword>
<keyword evidence="4" id="KW-0808">Transferase</keyword>
<dbReference type="Proteomes" id="UP001190700">
    <property type="component" value="Unassembled WGS sequence"/>
</dbReference>
<dbReference type="Gene3D" id="2.130.10.10">
    <property type="entry name" value="YVTN repeat-like/Quinoprotein amine dehydrogenase"/>
    <property type="match status" value="1"/>
</dbReference>
<dbReference type="InterPro" id="IPR008271">
    <property type="entry name" value="Ser/Thr_kinase_AS"/>
</dbReference>
<dbReference type="InterPro" id="IPR011009">
    <property type="entry name" value="Kinase-like_dom_sf"/>
</dbReference>
<keyword evidence="8 16" id="KW-0418">Kinase</keyword>
<dbReference type="Gene3D" id="3.30.200.20">
    <property type="entry name" value="Phosphorylase Kinase, domain 1"/>
    <property type="match status" value="1"/>
</dbReference>
<reference evidence="16 17" key="1">
    <citation type="journal article" date="2015" name="Genome Biol. Evol.">
        <title>Comparative Genomics of a Bacterivorous Green Alga Reveals Evolutionary Causalities and Consequences of Phago-Mixotrophic Mode of Nutrition.</title>
        <authorList>
            <person name="Burns J.A."/>
            <person name="Paasch A."/>
            <person name="Narechania A."/>
            <person name="Kim E."/>
        </authorList>
    </citation>
    <scope>NUCLEOTIDE SEQUENCE [LARGE SCALE GENOMIC DNA]</scope>
    <source>
        <strain evidence="16 17">PLY_AMNH</strain>
    </source>
</reference>
<dbReference type="Gene3D" id="1.10.510.10">
    <property type="entry name" value="Transferase(Phosphotransferase) domain 1"/>
    <property type="match status" value="1"/>
</dbReference>
<keyword evidence="11" id="KW-0472">Membrane</keyword>
<dbReference type="GO" id="GO:0036498">
    <property type="term" value="P:IRE1-mediated unfolded protein response"/>
    <property type="evidence" value="ECO:0007669"/>
    <property type="project" value="TreeGrafter"/>
</dbReference>
<dbReference type="Gene3D" id="1.20.1440.180">
    <property type="entry name" value="KEN domain"/>
    <property type="match status" value="1"/>
</dbReference>
<comment type="subcellular location">
    <subcellularLocation>
        <location evidence="1">Membrane</location>
        <topology evidence="1">Single-pass type I membrane protein</topology>
    </subcellularLocation>
</comment>
<keyword evidence="3" id="KW-0723">Serine/threonine-protein kinase</keyword>
<evidence type="ECO:0000256" key="13">
    <source>
        <dbReference type="SAM" id="SignalP"/>
    </source>
</evidence>
<evidence type="ECO:0000256" key="5">
    <source>
        <dbReference type="ARBA" id="ARBA00022692"/>
    </source>
</evidence>
<dbReference type="InterPro" id="IPR038357">
    <property type="entry name" value="KEN_sf"/>
</dbReference>